<dbReference type="EMBL" id="QYUJ01000004">
    <property type="protein sequence ID" value="RJF75665.1"/>
    <property type="molecule type" value="Genomic_DNA"/>
</dbReference>
<comment type="function">
    <text evidence="2">Antitoxin component of a type II toxin-antitoxin (TA) system.</text>
</comment>
<comment type="caution">
    <text evidence="4">The sequence shown here is derived from an EMBL/GenBank/DDBJ whole genome shotgun (WGS) entry which is preliminary data.</text>
</comment>
<evidence type="ECO:0000256" key="3">
    <source>
        <dbReference type="SAM" id="MobiDB-lite"/>
    </source>
</evidence>
<evidence type="ECO:0000256" key="2">
    <source>
        <dbReference type="RuleBase" id="RU362080"/>
    </source>
</evidence>
<dbReference type="SUPFAM" id="SSF143120">
    <property type="entry name" value="YefM-like"/>
    <property type="match status" value="1"/>
</dbReference>
<proteinExistence type="inferred from homology"/>
<dbReference type="InterPro" id="IPR006442">
    <property type="entry name" value="Antitoxin_Phd/YefM"/>
</dbReference>
<dbReference type="Gene3D" id="3.40.1620.10">
    <property type="entry name" value="YefM-like domain"/>
    <property type="match status" value="1"/>
</dbReference>
<dbReference type="Pfam" id="PF02604">
    <property type="entry name" value="PhdYeFM_antitox"/>
    <property type="match status" value="1"/>
</dbReference>
<organism evidence="4 5">
    <name type="scientific">Deinococcus cavernae</name>
    <dbReference type="NCBI Taxonomy" id="2320857"/>
    <lineage>
        <taxon>Bacteria</taxon>
        <taxon>Thermotogati</taxon>
        <taxon>Deinococcota</taxon>
        <taxon>Deinococci</taxon>
        <taxon>Deinococcales</taxon>
        <taxon>Deinococcaceae</taxon>
        <taxon>Deinococcus</taxon>
    </lineage>
</organism>
<protein>
    <recommendedName>
        <fullName evidence="2">Antitoxin</fullName>
    </recommendedName>
</protein>
<name>A0A418VHZ3_9DEIO</name>
<sequence>MTRIWKLEEAKTHLSQLIREAEREPQVISRHGKAVAVVTPVTDAQSLETPASGTEPRSALEALLGNFDFSDSPDEDQFPRQAGPMRDLDL</sequence>
<keyword evidence="5" id="KW-1185">Reference proteome</keyword>
<dbReference type="NCBIfam" id="TIGR01552">
    <property type="entry name" value="phd_fam"/>
    <property type="match status" value="1"/>
</dbReference>
<dbReference type="AlphaFoldDB" id="A0A418VHZ3"/>
<dbReference type="Proteomes" id="UP000286287">
    <property type="component" value="Unassembled WGS sequence"/>
</dbReference>
<evidence type="ECO:0000256" key="1">
    <source>
        <dbReference type="ARBA" id="ARBA00009981"/>
    </source>
</evidence>
<evidence type="ECO:0000313" key="4">
    <source>
        <dbReference type="EMBL" id="RJF75665.1"/>
    </source>
</evidence>
<dbReference type="RefSeq" id="WP_119760241.1">
    <property type="nucleotide sequence ID" value="NZ_QYUJ01000004.1"/>
</dbReference>
<evidence type="ECO:0000313" key="5">
    <source>
        <dbReference type="Proteomes" id="UP000286287"/>
    </source>
</evidence>
<feature type="region of interest" description="Disordered" evidence="3">
    <location>
        <begin position="68"/>
        <end position="90"/>
    </location>
</feature>
<dbReference type="OrthoDB" id="72515at2"/>
<comment type="similarity">
    <text evidence="1 2">Belongs to the phD/YefM antitoxin family.</text>
</comment>
<accession>A0A418VHZ3</accession>
<dbReference type="InterPro" id="IPR036165">
    <property type="entry name" value="YefM-like_sf"/>
</dbReference>
<gene>
    <name evidence="4" type="ORF">D3875_01045</name>
</gene>
<reference evidence="4 5" key="1">
    <citation type="submission" date="2018-09" db="EMBL/GenBank/DDBJ databases">
        <authorList>
            <person name="Zhu H."/>
        </authorList>
    </citation>
    <scope>NUCLEOTIDE SEQUENCE [LARGE SCALE GENOMIC DNA]</scope>
    <source>
        <strain evidence="4 5">K2S05-167</strain>
    </source>
</reference>